<evidence type="ECO:0000313" key="2">
    <source>
        <dbReference type="EMBL" id="SQH73749.1"/>
    </source>
</evidence>
<evidence type="ECO:0000256" key="1">
    <source>
        <dbReference type="SAM" id="Phobius"/>
    </source>
</evidence>
<name>A0A2X4PZK8_9PORP</name>
<sequence>MPLKRFPVQLLIGAYLILQYVLNWLGAIIQQEVFKHTVIIHRSHKYRLIDFYQSKGFDLTDFIHGEENG</sequence>
<keyword evidence="3" id="KW-1185">Reference proteome</keyword>
<dbReference type="RefSeq" id="WP_111759361.1">
    <property type="nucleotide sequence ID" value="NZ_LS483447.1"/>
</dbReference>
<evidence type="ECO:0000313" key="3">
    <source>
        <dbReference type="Proteomes" id="UP000249300"/>
    </source>
</evidence>
<keyword evidence="1" id="KW-0472">Membrane</keyword>
<keyword evidence="1" id="KW-1133">Transmembrane helix</keyword>
<feature type="transmembrane region" description="Helical" evidence="1">
    <location>
        <begin position="6"/>
        <end position="25"/>
    </location>
</feature>
<organism evidence="2 3">
    <name type="scientific">Porphyromonas crevioricanis</name>
    <dbReference type="NCBI Taxonomy" id="393921"/>
    <lineage>
        <taxon>Bacteria</taxon>
        <taxon>Pseudomonadati</taxon>
        <taxon>Bacteroidota</taxon>
        <taxon>Bacteroidia</taxon>
        <taxon>Bacteroidales</taxon>
        <taxon>Porphyromonadaceae</taxon>
        <taxon>Porphyromonas</taxon>
    </lineage>
</organism>
<gene>
    <name evidence="2" type="ORF">NCTC12858_01616</name>
</gene>
<dbReference type="EMBL" id="LS483447">
    <property type="protein sequence ID" value="SQH73749.1"/>
    <property type="molecule type" value="Genomic_DNA"/>
</dbReference>
<protein>
    <submittedName>
        <fullName evidence="2">Uncharacterized protein</fullName>
    </submittedName>
</protein>
<dbReference type="Proteomes" id="UP000249300">
    <property type="component" value="Chromosome 1"/>
</dbReference>
<proteinExistence type="predicted"/>
<reference evidence="2 3" key="1">
    <citation type="submission" date="2018-06" db="EMBL/GenBank/DDBJ databases">
        <authorList>
            <consortium name="Pathogen Informatics"/>
            <person name="Doyle S."/>
        </authorList>
    </citation>
    <scope>NUCLEOTIDE SEQUENCE [LARGE SCALE GENOMIC DNA]</scope>
    <source>
        <strain evidence="2 3">NCTC12858</strain>
    </source>
</reference>
<dbReference type="KEGG" id="pcre:NCTC12858_01616"/>
<dbReference type="AlphaFoldDB" id="A0A2X4PZK8"/>
<keyword evidence="1" id="KW-0812">Transmembrane</keyword>
<accession>A0A2X4PZK8</accession>